<keyword evidence="3" id="KW-0238">DNA-binding</keyword>
<evidence type="ECO:0000313" key="7">
    <source>
        <dbReference type="Proteomes" id="UP000286482"/>
    </source>
</evidence>
<dbReference type="PROSITE" id="PS50931">
    <property type="entry name" value="HTH_LYSR"/>
    <property type="match status" value="1"/>
</dbReference>
<dbReference type="InterPro" id="IPR000847">
    <property type="entry name" value="LysR_HTH_N"/>
</dbReference>
<dbReference type="AlphaFoldDB" id="A0A420E8Z9"/>
<dbReference type="GO" id="GO:0003700">
    <property type="term" value="F:DNA-binding transcription factor activity"/>
    <property type="evidence" value="ECO:0007669"/>
    <property type="project" value="InterPro"/>
</dbReference>
<gene>
    <name evidence="6" type="ORF">DBZ36_15890</name>
</gene>
<dbReference type="OrthoDB" id="6621790at2"/>
<dbReference type="Pfam" id="PF03466">
    <property type="entry name" value="LysR_substrate"/>
    <property type="match status" value="1"/>
</dbReference>
<dbReference type="Proteomes" id="UP000286482">
    <property type="component" value="Unassembled WGS sequence"/>
</dbReference>
<evidence type="ECO:0000259" key="5">
    <source>
        <dbReference type="PROSITE" id="PS50931"/>
    </source>
</evidence>
<reference evidence="6 7" key="1">
    <citation type="submission" date="2018-09" db="EMBL/GenBank/DDBJ databases">
        <authorList>
            <person name="Wang Z."/>
        </authorList>
    </citation>
    <scope>NUCLEOTIDE SEQUENCE [LARGE SCALE GENOMIC DNA]</scope>
    <source>
        <strain evidence="6 7">ALS 81</strain>
    </source>
</reference>
<accession>A0A420E8Z9</accession>
<dbReference type="RefSeq" id="WP_120355936.1">
    <property type="nucleotide sequence ID" value="NZ_RAQO01000008.1"/>
</dbReference>
<evidence type="ECO:0000256" key="1">
    <source>
        <dbReference type="ARBA" id="ARBA00009437"/>
    </source>
</evidence>
<evidence type="ECO:0000256" key="4">
    <source>
        <dbReference type="ARBA" id="ARBA00023163"/>
    </source>
</evidence>
<evidence type="ECO:0000256" key="3">
    <source>
        <dbReference type="ARBA" id="ARBA00023125"/>
    </source>
</evidence>
<evidence type="ECO:0000313" key="6">
    <source>
        <dbReference type="EMBL" id="RKF15851.1"/>
    </source>
</evidence>
<dbReference type="PANTHER" id="PTHR30118">
    <property type="entry name" value="HTH-TYPE TRANSCRIPTIONAL REGULATOR LEUO-RELATED"/>
    <property type="match status" value="1"/>
</dbReference>
<dbReference type="SUPFAM" id="SSF53850">
    <property type="entry name" value="Periplasmic binding protein-like II"/>
    <property type="match status" value="1"/>
</dbReference>
<dbReference type="InterPro" id="IPR036390">
    <property type="entry name" value="WH_DNA-bd_sf"/>
</dbReference>
<keyword evidence="4" id="KW-0804">Transcription</keyword>
<dbReference type="Gene3D" id="1.10.10.10">
    <property type="entry name" value="Winged helix-like DNA-binding domain superfamily/Winged helix DNA-binding domain"/>
    <property type="match status" value="1"/>
</dbReference>
<dbReference type="PANTHER" id="PTHR30118:SF14">
    <property type="entry name" value="LYSR FAMILY TRANSCRIPTIONAL REGULATOR"/>
    <property type="match status" value="1"/>
</dbReference>
<name>A0A420E8Z9_9ALTE</name>
<dbReference type="GO" id="GO:0003677">
    <property type="term" value="F:DNA binding"/>
    <property type="evidence" value="ECO:0007669"/>
    <property type="project" value="UniProtKB-KW"/>
</dbReference>
<organism evidence="6 7">
    <name type="scientific">Alginatibacterium sediminis</name>
    <dbReference type="NCBI Taxonomy" id="2164068"/>
    <lineage>
        <taxon>Bacteria</taxon>
        <taxon>Pseudomonadati</taxon>
        <taxon>Pseudomonadota</taxon>
        <taxon>Gammaproteobacteria</taxon>
        <taxon>Alteromonadales</taxon>
        <taxon>Alteromonadaceae</taxon>
        <taxon>Alginatibacterium</taxon>
    </lineage>
</organism>
<comment type="caution">
    <text evidence="6">The sequence shown here is derived from an EMBL/GenBank/DDBJ whole genome shotgun (WGS) entry which is preliminary data.</text>
</comment>
<dbReference type="EMBL" id="RAQO01000008">
    <property type="protein sequence ID" value="RKF15851.1"/>
    <property type="molecule type" value="Genomic_DNA"/>
</dbReference>
<sequence length="312" mass="35631">MLELFDYDLNQLKTLTVLLQEKHTGRAAERLNTTQPVVSRTLAKIRKAIGDPLFIRRSHGFELTPRAERLALELPDTLQQLENLLRDDHFSAKALTGKLRIATNVLLMELYGYRIIQALKTHAPGLQLELLDFGARTSEQIITGEIDAAISFPFELKSKQLRHESLSEVNFGLICRSELKDLPDEVDLEQAAQYPIAGLIVPTFNQNQPLIEQYASWDLKLAFRSQHLGPVLQAVRQSDTLFIGLLELAQVLDPQLFRMIRVKGSFPISSARVNYIYSNSQHYSSKHHWLINLFRREFDVQNPDTDCALQTK</sequence>
<dbReference type="Pfam" id="PF00126">
    <property type="entry name" value="HTH_1"/>
    <property type="match status" value="1"/>
</dbReference>
<dbReference type="InterPro" id="IPR036388">
    <property type="entry name" value="WH-like_DNA-bd_sf"/>
</dbReference>
<proteinExistence type="inferred from homology"/>
<keyword evidence="2" id="KW-0805">Transcription regulation</keyword>
<feature type="domain" description="HTH lysR-type" evidence="5">
    <location>
        <begin position="7"/>
        <end position="64"/>
    </location>
</feature>
<dbReference type="InterPro" id="IPR005119">
    <property type="entry name" value="LysR_subst-bd"/>
</dbReference>
<dbReference type="SUPFAM" id="SSF46785">
    <property type="entry name" value="Winged helix' DNA-binding domain"/>
    <property type="match status" value="1"/>
</dbReference>
<keyword evidence="7" id="KW-1185">Reference proteome</keyword>
<dbReference type="Gene3D" id="3.40.190.10">
    <property type="entry name" value="Periplasmic binding protein-like II"/>
    <property type="match status" value="2"/>
</dbReference>
<evidence type="ECO:0000256" key="2">
    <source>
        <dbReference type="ARBA" id="ARBA00023015"/>
    </source>
</evidence>
<dbReference type="InterPro" id="IPR050389">
    <property type="entry name" value="LysR-type_TF"/>
</dbReference>
<dbReference type="PRINTS" id="PR00039">
    <property type="entry name" value="HTHLYSR"/>
</dbReference>
<protein>
    <submittedName>
        <fullName evidence="6">LysR family transcriptional regulator</fullName>
    </submittedName>
</protein>
<comment type="similarity">
    <text evidence="1">Belongs to the LysR transcriptional regulatory family.</text>
</comment>